<sequence length="34" mass="3930">MSQCSKYMLLSFLICCAKKTSVMQCNVDCARYFL</sequence>
<dbReference type="AlphaFoldDB" id="A0A0A9ACY2"/>
<reference evidence="1" key="2">
    <citation type="journal article" date="2015" name="Data Brief">
        <title>Shoot transcriptome of the giant reed, Arundo donax.</title>
        <authorList>
            <person name="Barrero R.A."/>
            <person name="Guerrero F.D."/>
            <person name="Moolhuijzen P."/>
            <person name="Goolsby J.A."/>
            <person name="Tidwell J."/>
            <person name="Bellgard S.E."/>
            <person name="Bellgard M.I."/>
        </authorList>
    </citation>
    <scope>NUCLEOTIDE SEQUENCE</scope>
    <source>
        <tissue evidence="1">Shoot tissue taken approximately 20 cm above the soil surface</tissue>
    </source>
</reference>
<reference evidence="1" key="1">
    <citation type="submission" date="2014-09" db="EMBL/GenBank/DDBJ databases">
        <authorList>
            <person name="Magalhaes I.L.F."/>
            <person name="Oliveira U."/>
            <person name="Santos F.R."/>
            <person name="Vidigal T.H.D.A."/>
            <person name="Brescovit A.D."/>
            <person name="Santos A.J."/>
        </authorList>
    </citation>
    <scope>NUCLEOTIDE SEQUENCE</scope>
    <source>
        <tissue evidence="1">Shoot tissue taken approximately 20 cm above the soil surface</tissue>
    </source>
</reference>
<proteinExistence type="predicted"/>
<accession>A0A0A9ACY2</accession>
<protein>
    <submittedName>
        <fullName evidence="1">Uncharacterized protein</fullName>
    </submittedName>
</protein>
<dbReference type="EMBL" id="GBRH01251065">
    <property type="protein sequence ID" value="JAD46830.1"/>
    <property type="molecule type" value="Transcribed_RNA"/>
</dbReference>
<name>A0A0A9ACY2_ARUDO</name>
<evidence type="ECO:0000313" key="1">
    <source>
        <dbReference type="EMBL" id="JAD46830.1"/>
    </source>
</evidence>
<organism evidence="1">
    <name type="scientific">Arundo donax</name>
    <name type="common">Giant reed</name>
    <name type="synonym">Donax arundinaceus</name>
    <dbReference type="NCBI Taxonomy" id="35708"/>
    <lineage>
        <taxon>Eukaryota</taxon>
        <taxon>Viridiplantae</taxon>
        <taxon>Streptophyta</taxon>
        <taxon>Embryophyta</taxon>
        <taxon>Tracheophyta</taxon>
        <taxon>Spermatophyta</taxon>
        <taxon>Magnoliopsida</taxon>
        <taxon>Liliopsida</taxon>
        <taxon>Poales</taxon>
        <taxon>Poaceae</taxon>
        <taxon>PACMAD clade</taxon>
        <taxon>Arundinoideae</taxon>
        <taxon>Arundineae</taxon>
        <taxon>Arundo</taxon>
    </lineage>
</organism>